<sequence length="403" mass="45201">MRWFTCTPRNFPGDQGFFDRESGLLSRGFRALGVESMAVTLGPVRDGDLPQMLRASAEELASADWWRSHRLDGVVFYCWGDPEFQPISDAIVAAGIRLVSVSDTNGVFSPLSDWYGHLISAWHHQWQMPFLSKLTRTVLRITYFYTVGILKHDFPRARMMSTGNYFAAATPGSAERHRRFVRRLAGKDAASKVRFLPVPVNFHFGFDPSQTKHDEVVAVARWDDFSQKRPSLLMEVFERSARRRVNTLFRIFGQTPDFMRDWHASLLPELRSRIVLEGIQPNSLVSEAYRRARVMFVSAAYEGCHNASAEAICSGCSIVGASSPFLCALEWHASHESGTLTRDASPASLTEALCSELEIWDRGGRDPEKISRSWCTELHPERAAAAILALFGLEAGTPEPVSV</sequence>
<keyword evidence="2" id="KW-1185">Reference proteome</keyword>
<dbReference type="RefSeq" id="WP_264511322.1">
    <property type="nucleotide sequence ID" value="NZ_JAPDDR010000002.1"/>
</dbReference>
<name>A0ABT3FZ30_9BACT</name>
<dbReference type="SUPFAM" id="SSF53756">
    <property type="entry name" value="UDP-Glycosyltransferase/glycogen phosphorylase"/>
    <property type="match status" value="1"/>
</dbReference>
<reference evidence="1" key="1">
    <citation type="submission" date="2022-10" db="EMBL/GenBank/DDBJ databases">
        <title>Luteolibacter sp. GHJ8, whole genome shotgun sequencing project.</title>
        <authorList>
            <person name="Zhao G."/>
            <person name="Shen L."/>
        </authorList>
    </citation>
    <scope>NUCLEOTIDE SEQUENCE</scope>
    <source>
        <strain evidence="1">GHJ8</strain>
    </source>
</reference>
<proteinExistence type="predicted"/>
<dbReference type="Proteomes" id="UP001165653">
    <property type="component" value="Unassembled WGS sequence"/>
</dbReference>
<comment type="caution">
    <text evidence="1">The sequence shown here is derived from an EMBL/GenBank/DDBJ whole genome shotgun (WGS) entry which is preliminary data.</text>
</comment>
<accession>A0ABT3FZ30</accession>
<dbReference type="EMBL" id="JAPDDR010000002">
    <property type="protein sequence ID" value="MCW1912677.1"/>
    <property type="molecule type" value="Genomic_DNA"/>
</dbReference>
<evidence type="ECO:0008006" key="3">
    <source>
        <dbReference type="Google" id="ProtNLM"/>
    </source>
</evidence>
<dbReference type="Pfam" id="PF13692">
    <property type="entry name" value="Glyco_trans_1_4"/>
    <property type="match status" value="1"/>
</dbReference>
<evidence type="ECO:0000313" key="1">
    <source>
        <dbReference type="EMBL" id="MCW1912677.1"/>
    </source>
</evidence>
<dbReference type="Gene3D" id="3.40.50.2000">
    <property type="entry name" value="Glycogen Phosphorylase B"/>
    <property type="match status" value="1"/>
</dbReference>
<gene>
    <name evidence="1" type="ORF">OJ996_03765</name>
</gene>
<evidence type="ECO:0000313" key="2">
    <source>
        <dbReference type="Proteomes" id="UP001165653"/>
    </source>
</evidence>
<organism evidence="1 2">
    <name type="scientific">Luteolibacter rhizosphaerae</name>
    <dbReference type="NCBI Taxonomy" id="2989719"/>
    <lineage>
        <taxon>Bacteria</taxon>
        <taxon>Pseudomonadati</taxon>
        <taxon>Verrucomicrobiota</taxon>
        <taxon>Verrucomicrobiia</taxon>
        <taxon>Verrucomicrobiales</taxon>
        <taxon>Verrucomicrobiaceae</taxon>
        <taxon>Luteolibacter</taxon>
    </lineage>
</organism>
<protein>
    <recommendedName>
        <fullName evidence="3">Glycosyltransferase involved in cell wall biosynthesis</fullName>
    </recommendedName>
</protein>